<keyword evidence="3" id="KW-1185">Reference proteome</keyword>
<feature type="transmembrane region" description="Helical" evidence="1">
    <location>
        <begin position="30"/>
        <end position="48"/>
    </location>
</feature>
<keyword evidence="1" id="KW-0812">Transmembrane</keyword>
<proteinExistence type="predicted"/>
<dbReference type="OrthoDB" id="9976383at2"/>
<dbReference type="RefSeq" id="WP_158060792.1">
    <property type="nucleotide sequence ID" value="NZ_CP044427.1"/>
</dbReference>
<evidence type="ECO:0000313" key="2">
    <source>
        <dbReference type="EMBL" id="QFG68404.1"/>
    </source>
</evidence>
<keyword evidence="1" id="KW-1133">Transmembrane helix</keyword>
<sequence length="62" mass="6855">MRYVIPHLVALSLGTVMVLTSSRGESMFTYGWVLIGGSVLFSLIYLAMIRRGHFAGHRGGDR</sequence>
<dbReference type="Proteomes" id="UP000326546">
    <property type="component" value="Chromosome"/>
</dbReference>
<accession>A0A5J6V525</accession>
<gene>
    <name evidence="2" type="ORF">FY030_06470</name>
</gene>
<reference evidence="2 3" key="1">
    <citation type="submission" date="2019-09" db="EMBL/GenBank/DDBJ databases">
        <title>Serinicoccus pratensis sp. nov., isolated from meadow soil.</title>
        <authorList>
            <person name="Zhang W."/>
        </authorList>
    </citation>
    <scope>NUCLEOTIDE SEQUENCE [LARGE SCALE GENOMIC DNA]</scope>
    <source>
        <strain evidence="2 3">W204</strain>
    </source>
</reference>
<evidence type="ECO:0000313" key="3">
    <source>
        <dbReference type="Proteomes" id="UP000326546"/>
    </source>
</evidence>
<evidence type="ECO:0000256" key="1">
    <source>
        <dbReference type="SAM" id="Phobius"/>
    </source>
</evidence>
<protein>
    <submittedName>
        <fullName evidence="2">Uncharacterized protein</fullName>
    </submittedName>
</protein>
<dbReference type="EMBL" id="CP044427">
    <property type="protein sequence ID" value="QFG68404.1"/>
    <property type="molecule type" value="Genomic_DNA"/>
</dbReference>
<dbReference type="KEGG" id="serw:FY030_06470"/>
<dbReference type="AlphaFoldDB" id="A0A5J6V525"/>
<keyword evidence="1" id="KW-0472">Membrane</keyword>
<organism evidence="2 3">
    <name type="scientific">Ornithinimicrobium pratense</name>
    <dbReference type="NCBI Taxonomy" id="2593973"/>
    <lineage>
        <taxon>Bacteria</taxon>
        <taxon>Bacillati</taxon>
        <taxon>Actinomycetota</taxon>
        <taxon>Actinomycetes</taxon>
        <taxon>Micrococcales</taxon>
        <taxon>Ornithinimicrobiaceae</taxon>
        <taxon>Ornithinimicrobium</taxon>
    </lineage>
</organism>
<name>A0A5J6V525_9MICO</name>